<proteinExistence type="inferred from homology"/>
<dbReference type="EMBL" id="CACSLK010003174">
    <property type="protein sequence ID" value="CAA0808473.1"/>
    <property type="molecule type" value="Genomic_DNA"/>
</dbReference>
<sequence>MDEAQYIIDEVNRAMDEKSKLIIEEMRNMLERRSNKEGEDENELEAVVNGYEIGDFLGSGTYGTVYSVEHQESGAVYAMKIVRLKDDLVMKKIAREISILYSLEHENIVRMQNAFFHKKTIMMVMEHAIYDLNSYLIVKNAPANPKKWLKNMLDGVAYLHSRNIIHRDLKPENILVGDGEILKLADFGTAREWFIIDVALTPKLSTLLYRAPEMLLDFPLYTSAVDIWSIGCIFAEFEKGSPLFGHADDNENLKELVVVDRICKELGTPTDFPDFPQDIAKYPQVSELFPNLGAEGNDLLMKMLSINPTTRITAEAALAHPYLMEN</sequence>
<dbReference type="GO" id="GO:0010468">
    <property type="term" value="P:regulation of gene expression"/>
    <property type="evidence" value="ECO:0007669"/>
    <property type="project" value="TreeGrafter"/>
</dbReference>
<evidence type="ECO:0000256" key="3">
    <source>
        <dbReference type="ARBA" id="ARBA00022679"/>
    </source>
</evidence>
<evidence type="ECO:0000256" key="7">
    <source>
        <dbReference type="PROSITE-ProRule" id="PRU10141"/>
    </source>
</evidence>
<dbReference type="GO" id="GO:0010389">
    <property type="term" value="P:regulation of G2/M transition of mitotic cell cycle"/>
    <property type="evidence" value="ECO:0007669"/>
    <property type="project" value="TreeGrafter"/>
</dbReference>
<dbReference type="InterPro" id="IPR011009">
    <property type="entry name" value="Kinase-like_dom_sf"/>
</dbReference>
<evidence type="ECO:0000313" key="10">
    <source>
        <dbReference type="EMBL" id="CAA0808473.1"/>
    </source>
</evidence>
<keyword evidence="6 7" id="KW-0067">ATP-binding</keyword>
<dbReference type="Gene3D" id="3.30.200.20">
    <property type="entry name" value="Phosphorylase Kinase, domain 1"/>
    <property type="match status" value="1"/>
</dbReference>
<dbReference type="SMART" id="SM00220">
    <property type="entry name" value="S_TKc"/>
    <property type="match status" value="1"/>
</dbReference>
<comment type="similarity">
    <text evidence="1">Belongs to the protein kinase superfamily. CMGC Ser/Thr protein kinase family. CDC2/CDKX subfamily.</text>
</comment>
<dbReference type="OrthoDB" id="1732493at2759"/>
<gene>
    <name evidence="10" type="ORF">SHERM_10712</name>
</gene>
<dbReference type="GO" id="GO:0030332">
    <property type="term" value="F:cyclin binding"/>
    <property type="evidence" value="ECO:0007669"/>
    <property type="project" value="TreeGrafter"/>
</dbReference>
<keyword evidence="2 8" id="KW-0723">Serine/threonine-protein kinase</keyword>
<dbReference type="GO" id="GO:0000082">
    <property type="term" value="P:G1/S transition of mitotic cell cycle"/>
    <property type="evidence" value="ECO:0007669"/>
    <property type="project" value="TreeGrafter"/>
</dbReference>
<dbReference type="InterPro" id="IPR017441">
    <property type="entry name" value="Protein_kinase_ATP_BS"/>
</dbReference>
<dbReference type="GO" id="GO:0005634">
    <property type="term" value="C:nucleus"/>
    <property type="evidence" value="ECO:0007669"/>
    <property type="project" value="TreeGrafter"/>
</dbReference>
<dbReference type="GO" id="GO:0000307">
    <property type="term" value="C:cyclin-dependent protein kinase holoenzyme complex"/>
    <property type="evidence" value="ECO:0007669"/>
    <property type="project" value="TreeGrafter"/>
</dbReference>
<evidence type="ECO:0000256" key="8">
    <source>
        <dbReference type="RuleBase" id="RU000304"/>
    </source>
</evidence>
<dbReference type="InterPro" id="IPR008271">
    <property type="entry name" value="Ser/Thr_kinase_AS"/>
</dbReference>
<name>A0A9N7ME35_STRHE</name>
<evidence type="ECO:0000313" key="11">
    <source>
        <dbReference type="Proteomes" id="UP001153555"/>
    </source>
</evidence>
<feature type="binding site" evidence="7">
    <location>
        <position position="80"/>
    </location>
    <ligand>
        <name>ATP</name>
        <dbReference type="ChEBI" id="CHEBI:30616"/>
    </ligand>
</feature>
<dbReference type="GO" id="GO:0005524">
    <property type="term" value="F:ATP binding"/>
    <property type="evidence" value="ECO:0007669"/>
    <property type="project" value="UniProtKB-UniRule"/>
</dbReference>
<feature type="domain" description="Protein kinase" evidence="9">
    <location>
        <begin position="51"/>
        <end position="323"/>
    </location>
</feature>
<dbReference type="Gene3D" id="1.10.510.10">
    <property type="entry name" value="Transferase(Phosphotransferase) domain 1"/>
    <property type="match status" value="1"/>
</dbReference>
<dbReference type="InterPro" id="IPR000719">
    <property type="entry name" value="Prot_kinase_dom"/>
</dbReference>
<evidence type="ECO:0000256" key="1">
    <source>
        <dbReference type="ARBA" id="ARBA00006485"/>
    </source>
</evidence>
<dbReference type="PROSITE" id="PS50011">
    <property type="entry name" value="PROTEIN_KINASE_DOM"/>
    <property type="match status" value="1"/>
</dbReference>
<dbReference type="InterPro" id="IPR050108">
    <property type="entry name" value="CDK"/>
</dbReference>
<dbReference type="PROSITE" id="PS00107">
    <property type="entry name" value="PROTEIN_KINASE_ATP"/>
    <property type="match status" value="1"/>
</dbReference>
<evidence type="ECO:0000256" key="4">
    <source>
        <dbReference type="ARBA" id="ARBA00022741"/>
    </source>
</evidence>
<dbReference type="PANTHER" id="PTHR24056:SF472">
    <property type="entry name" value="CYCLIN-DEPENDENT KINASE 4, ISOFORM A"/>
    <property type="match status" value="1"/>
</dbReference>
<evidence type="ECO:0000256" key="5">
    <source>
        <dbReference type="ARBA" id="ARBA00022777"/>
    </source>
</evidence>
<dbReference type="Proteomes" id="UP001153555">
    <property type="component" value="Unassembled WGS sequence"/>
</dbReference>
<dbReference type="GO" id="GO:0005737">
    <property type="term" value="C:cytoplasm"/>
    <property type="evidence" value="ECO:0007669"/>
    <property type="project" value="TreeGrafter"/>
</dbReference>
<keyword evidence="4 7" id="KW-0547">Nucleotide-binding</keyword>
<dbReference type="FunFam" id="3.30.200.20:FF:000042">
    <property type="entry name" value="Aurora kinase A"/>
    <property type="match status" value="1"/>
</dbReference>
<accession>A0A9N7ME35</accession>
<reference evidence="10" key="1">
    <citation type="submission" date="2019-12" db="EMBL/GenBank/DDBJ databases">
        <authorList>
            <person name="Scholes J."/>
        </authorList>
    </citation>
    <scope>NUCLEOTIDE SEQUENCE</scope>
</reference>
<keyword evidence="3" id="KW-0808">Transferase</keyword>
<dbReference type="GO" id="GO:0007165">
    <property type="term" value="P:signal transduction"/>
    <property type="evidence" value="ECO:0007669"/>
    <property type="project" value="TreeGrafter"/>
</dbReference>
<comment type="caution">
    <text evidence="10">The sequence shown here is derived from an EMBL/GenBank/DDBJ whole genome shotgun (WGS) entry which is preliminary data.</text>
</comment>
<dbReference type="PANTHER" id="PTHR24056">
    <property type="entry name" value="CELL DIVISION PROTEIN KINASE"/>
    <property type="match status" value="1"/>
</dbReference>
<dbReference type="AlphaFoldDB" id="A0A9N7ME35"/>
<evidence type="ECO:0000259" key="9">
    <source>
        <dbReference type="PROSITE" id="PS50011"/>
    </source>
</evidence>
<dbReference type="SUPFAM" id="SSF56112">
    <property type="entry name" value="Protein kinase-like (PK-like)"/>
    <property type="match status" value="1"/>
</dbReference>
<evidence type="ECO:0000256" key="2">
    <source>
        <dbReference type="ARBA" id="ARBA00022527"/>
    </source>
</evidence>
<dbReference type="FunFam" id="1.10.510.10:FF:000624">
    <property type="entry name" value="Mitogen-activated protein kinase"/>
    <property type="match status" value="1"/>
</dbReference>
<protein>
    <submittedName>
        <fullName evidence="10">Cyclin-dependent kinase A-1</fullName>
    </submittedName>
</protein>
<dbReference type="GO" id="GO:0004693">
    <property type="term" value="F:cyclin-dependent protein serine/threonine kinase activity"/>
    <property type="evidence" value="ECO:0007669"/>
    <property type="project" value="TreeGrafter"/>
</dbReference>
<keyword evidence="11" id="KW-1185">Reference proteome</keyword>
<evidence type="ECO:0000256" key="6">
    <source>
        <dbReference type="ARBA" id="ARBA00022840"/>
    </source>
</evidence>
<organism evidence="10 11">
    <name type="scientific">Striga hermonthica</name>
    <name type="common">Purple witchweed</name>
    <name type="synonym">Buchnera hermonthica</name>
    <dbReference type="NCBI Taxonomy" id="68872"/>
    <lineage>
        <taxon>Eukaryota</taxon>
        <taxon>Viridiplantae</taxon>
        <taxon>Streptophyta</taxon>
        <taxon>Embryophyta</taxon>
        <taxon>Tracheophyta</taxon>
        <taxon>Spermatophyta</taxon>
        <taxon>Magnoliopsida</taxon>
        <taxon>eudicotyledons</taxon>
        <taxon>Gunneridae</taxon>
        <taxon>Pentapetalae</taxon>
        <taxon>asterids</taxon>
        <taxon>lamiids</taxon>
        <taxon>Lamiales</taxon>
        <taxon>Orobanchaceae</taxon>
        <taxon>Buchnereae</taxon>
        <taxon>Striga</taxon>
    </lineage>
</organism>
<dbReference type="PROSITE" id="PS00108">
    <property type="entry name" value="PROTEIN_KINASE_ST"/>
    <property type="match status" value="1"/>
</dbReference>
<dbReference type="Pfam" id="PF00069">
    <property type="entry name" value="Pkinase"/>
    <property type="match status" value="1"/>
</dbReference>
<keyword evidence="5 10" id="KW-0418">Kinase</keyword>